<evidence type="ECO:0000256" key="3">
    <source>
        <dbReference type="ARBA" id="ARBA00022692"/>
    </source>
</evidence>
<dbReference type="Gene3D" id="1.10.3720.10">
    <property type="entry name" value="MetI-like"/>
    <property type="match status" value="1"/>
</dbReference>
<keyword evidence="2 6" id="KW-0813">Transport</keyword>
<keyword evidence="3 6" id="KW-0812">Transmembrane</keyword>
<keyword evidence="9" id="KW-1185">Reference proteome</keyword>
<feature type="transmembrane region" description="Helical" evidence="6">
    <location>
        <begin position="20"/>
        <end position="42"/>
    </location>
</feature>
<reference evidence="9" key="1">
    <citation type="submission" date="2017-10" db="EMBL/GenBank/DDBJ databases">
        <title>Campylobacter species from seals.</title>
        <authorList>
            <person name="Gilbert M.J."/>
            <person name="Zomer A.L."/>
            <person name="Timmerman A.J."/>
            <person name="Duim B."/>
            <person name="Wagenaar J.A."/>
        </authorList>
    </citation>
    <scope>NUCLEOTIDE SEQUENCE [LARGE SCALE GENOMIC DNA]</scope>
    <source>
        <strain evidence="9">17S00004-5</strain>
    </source>
</reference>
<name>A0A2P8R0C7_9BACT</name>
<protein>
    <submittedName>
        <fullName evidence="8">Glycine/betaine ABC transporter permease</fullName>
    </submittedName>
</protein>
<evidence type="ECO:0000259" key="7">
    <source>
        <dbReference type="PROSITE" id="PS50928"/>
    </source>
</evidence>
<evidence type="ECO:0000313" key="8">
    <source>
        <dbReference type="EMBL" id="PSM51954.1"/>
    </source>
</evidence>
<feature type="transmembrane region" description="Helical" evidence="6">
    <location>
        <begin position="130"/>
        <end position="157"/>
    </location>
</feature>
<comment type="subcellular location">
    <subcellularLocation>
        <location evidence="1 6">Cell membrane</location>
        <topology evidence="1 6">Multi-pass membrane protein</topology>
    </subcellularLocation>
</comment>
<dbReference type="GO" id="GO:0005886">
    <property type="term" value="C:plasma membrane"/>
    <property type="evidence" value="ECO:0007669"/>
    <property type="project" value="UniProtKB-SubCell"/>
</dbReference>
<keyword evidence="5 6" id="KW-0472">Membrane</keyword>
<feature type="domain" description="ABC transmembrane type-1" evidence="7">
    <location>
        <begin position="16"/>
        <end position="195"/>
    </location>
</feature>
<dbReference type="RefSeq" id="WP_106871383.1">
    <property type="nucleotide sequence ID" value="NZ_CP053841.1"/>
</dbReference>
<dbReference type="InterPro" id="IPR000515">
    <property type="entry name" value="MetI-like"/>
</dbReference>
<proteinExistence type="inferred from homology"/>
<dbReference type="Proteomes" id="UP000240535">
    <property type="component" value="Unassembled WGS sequence"/>
</dbReference>
<comment type="similarity">
    <text evidence="6">Belongs to the binding-protein-dependent transport system permease family.</text>
</comment>
<dbReference type="OrthoDB" id="9807047at2"/>
<evidence type="ECO:0000256" key="1">
    <source>
        <dbReference type="ARBA" id="ARBA00004651"/>
    </source>
</evidence>
<dbReference type="InterPro" id="IPR035906">
    <property type="entry name" value="MetI-like_sf"/>
</dbReference>
<dbReference type="PROSITE" id="PS50928">
    <property type="entry name" value="ABC_TM1"/>
    <property type="match status" value="1"/>
</dbReference>
<evidence type="ECO:0000256" key="4">
    <source>
        <dbReference type="ARBA" id="ARBA00022989"/>
    </source>
</evidence>
<feature type="transmembrane region" description="Helical" evidence="6">
    <location>
        <begin position="63"/>
        <end position="86"/>
    </location>
</feature>
<dbReference type="EMBL" id="PDHH01000004">
    <property type="protein sequence ID" value="PSM51954.1"/>
    <property type="molecule type" value="Genomic_DNA"/>
</dbReference>
<dbReference type="Pfam" id="PF00528">
    <property type="entry name" value="BPD_transp_1"/>
    <property type="match status" value="1"/>
</dbReference>
<keyword evidence="4 6" id="KW-1133">Transmembrane helix</keyword>
<dbReference type="AlphaFoldDB" id="A0A2P8R0C7"/>
<evidence type="ECO:0000256" key="6">
    <source>
        <dbReference type="RuleBase" id="RU363032"/>
    </source>
</evidence>
<dbReference type="GO" id="GO:0031460">
    <property type="term" value="P:glycine betaine transport"/>
    <property type="evidence" value="ECO:0007669"/>
    <property type="project" value="TreeGrafter"/>
</dbReference>
<gene>
    <name evidence="8" type="ORF">CQ405_05160</name>
</gene>
<dbReference type="InterPro" id="IPR051204">
    <property type="entry name" value="ABC_transp_perm/SBD"/>
</dbReference>
<evidence type="ECO:0000256" key="2">
    <source>
        <dbReference type="ARBA" id="ARBA00022448"/>
    </source>
</evidence>
<organism evidence="8 9">
    <name type="scientific">Campylobacter blaseri</name>
    <dbReference type="NCBI Taxonomy" id="2042961"/>
    <lineage>
        <taxon>Bacteria</taxon>
        <taxon>Pseudomonadati</taxon>
        <taxon>Campylobacterota</taxon>
        <taxon>Epsilonproteobacteria</taxon>
        <taxon>Campylobacterales</taxon>
        <taxon>Campylobacteraceae</taxon>
        <taxon>Campylobacter</taxon>
    </lineage>
</organism>
<evidence type="ECO:0000256" key="5">
    <source>
        <dbReference type="ARBA" id="ARBA00023136"/>
    </source>
</evidence>
<accession>A0A2P8R0C7</accession>
<dbReference type="CDD" id="cd06261">
    <property type="entry name" value="TM_PBP2"/>
    <property type="match status" value="1"/>
</dbReference>
<evidence type="ECO:0000313" key="9">
    <source>
        <dbReference type="Proteomes" id="UP000240535"/>
    </source>
</evidence>
<dbReference type="SUPFAM" id="SSF161098">
    <property type="entry name" value="MetI-like"/>
    <property type="match status" value="1"/>
</dbReference>
<dbReference type="PANTHER" id="PTHR30177:SF4">
    <property type="entry name" value="OSMOPROTECTANT IMPORT PERMEASE PROTEIN OSMW"/>
    <property type="match status" value="1"/>
</dbReference>
<dbReference type="GO" id="GO:0055085">
    <property type="term" value="P:transmembrane transport"/>
    <property type="evidence" value="ECO:0007669"/>
    <property type="project" value="InterPro"/>
</dbReference>
<feature type="transmembrane region" description="Helical" evidence="6">
    <location>
        <begin position="177"/>
        <end position="195"/>
    </location>
</feature>
<comment type="caution">
    <text evidence="8">The sequence shown here is derived from an EMBL/GenBank/DDBJ whole genome shotgun (WGS) entry which is preliminary data.</text>
</comment>
<sequence>MIDYFIKNSDMFLNAFFEHLWIVFVTLVISVILAMVMTYVLLSFEKLGNLINHIFAVTYSVPSLALFAMLIPVLGLGKVTAIFVLIMYNQYILLRNFLTGMLNVDYGVLEAGRGMGMNKWQLVTKIQVPLALPSIIAGIRLAIISTTGIATIAATINAGGLGAVLFSGLKTFNMYKLLWGTILCVFIALVADIALKQIEKSISSKWR</sequence>
<dbReference type="PANTHER" id="PTHR30177">
    <property type="entry name" value="GLYCINE BETAINE/L-PROLINE TRANSPORT SYSTEM PERMEASE PROTEIN PROW"/>
    <property type="match status" value="1"/>
</dbReference>